<name>A0A438J0P7_VITVI</name>
<feature type="transmembrane region" description="Helical" evidence="1">
    <location>
        <begin position="111"/>
        <end position="128"/>
    </location>
</feature>
<comment type="caution">
    <text evidence="3">The sequence shown here is derived from an EMBL/GenBank/DDBJ whole genome shotgun (WGS) entry which is preliminary data.</text>
</comment>
<dbReference type="EMBL" id="QGNW01002597">
    <property type="protein sequence ID" value="RVW15653.1"/>
    <property type="molecule type" value="Genomic_DNA"/>
</dbReference>
<evidence type="ECO:0000256" key="1">
    <source>
        <dbReference type="SAM" id="Phobius"/>
    </source>
</evidence>
<evidence type="ECO:0000313" key="2">
    <source>
        <dbReference type="EMBL" id="RVW15653.1"/>
    </source>
</evidence>
<keyword evidence="1" id="KW-0812">Transmembrane</keyword>
<keyword evidence="1" id="KW-1133">Transmembrane helix</keyword>
<organism evidence="3 4">
    <name type="scientific">Vitis vinifera</name>
    <name type="common">Grape</name>
    <dbReference type="NCBI Taxonomy" id="29760"/>
    <lineage>
        <taxon>Eukaryota</taxon>
        <taxon>Viridiplantae</taxon>
        <taxon>Streptophyta</taxon>
        <taxon>Embryophyta</taxon>
        <taxon>Tracheophyta</taxon>
        <taxon>Spermatophyta</taxon>
        <taxon>Magnoliopsida</taxon>
        <taxon>eudicotyledons</taxon>
        <taxon>Gunneridae</taxon>
        <taxon>Pentapetalae</taxon>
        <taxon>rosids</taxon>
        <taxon>Vitales</taxon>
        <taxon>Vitaceae</taxon>
        <taxon>Viteae</taxon>
        <taxon>Vitis</taxon>
    </lineage>
</organism>
<accession>A0A438J0P7</accession>
<dbReference type="Proteomes" id="UP000288805">
    <property type="component" value="Unassembled WGS sequence"/>
</dbReference>
<sequence length="134" mass="15100">MGSNGVGGGWKGGRWSSCILRQLHDWELGGVEAFLRNLHMTLIRGNEEDRMSWKETKSGISSVKSLLTIWGKILKIDQLNGRGWSMLNRYYMCQGDDESNDHSPPVCKSKIVVAASFFFVSCLMGYLLPVREDL</sequence>
<gene>
    <name evidence="3" type="ORF">CK203_031176</name>
    <name evidence="2" type="ORF">CK203_075364</name>
</gene>
<reference evidence="3 4" key="1">
    <citation type="journal article" date="2018" name="PLoS Genet.">
        <title>Population sequencing reveals clonal diversity and ancestral inbreeding in the grapevine cultivar Chardonnay.</title>
        <authorList>
            <person name="Roach M.J."/>
            <person name="Johnson D.L."/>
            <person name="Bohlmann J."/>
            <person name="van Vuuren H.J."/>
            <person name="Jones S.J."/>
            <person name="Pretorius I.S."/>
            <person name="Schmidt S.A."/>
            <person name="Borneman A.R."/>
        </authorList>
    </citation>
    <scope>NUCLEOTIDE SEQUENCE [LARGE SCALE GENOMIC DNA]</scope>
    <source>
        <strain evidence="4">cv. Chardonnay</strain>
        <strain evidence="3">I10V1</strain>
        <tissue evidence="3">Leaf</tissue>
    </source>
</reference>
<dbReference type="AlphaFoldDB" id="A0A438J0P7"/>
<evidence type="ECO:0000313" key="4">
    <source>
        <dbReference type="Proteomes" id="UP000288805"/>
    </source>
</evidence>
<dbReference type="EMBL" id="QGNW01000070">
    <property type="protein sequence ID" value="RVX02504.1"/>
    <property type="molecule type" value="Genomic_DNA"/>
</dbReference>
<keyword evidence="1" id="KW-0472">Membrane</keyword>
<protein>
    <recommendedName>
        <fullName evidence="5">Transmembrane protein</fullName>
    </recommendedName>
</protein>
<proteinExistence type="predicted"/>
<evidence type="ECO:0000313" key="3">
    <source>
        <dbReference type="EMBL" id="RVX02504.1"/>
    </source>
</evidence>
<evidence type="ECO:0008006" key="5">
    <source>
        <dbReference type="Google" id="ProtNLM"/>
    </source>
</evidence>